<dbReference type="GO" id="GO:0007051">
    <property type="term" value="P:spindle organization"/>
    <property type="evidence" value="ECO:0007669"/>
    <property type="project" value="TreeGrafter"/>
</dbReference>
<evidence type="ECO:0000313" key="7">
    <source>
        <dbReference type="Proteomes" id="UP000275267"/>
    </source>
</evidence>
<evidence type="ECO:0000256" key="3">
    <source>
        <dbReference type="ARBA" id="ARBA00022737"/>
    </source>
</evidence>
<dbReference type="AlphaFoldDB" id="A0A3L6T2S3"/>
<dbReference type="CDD" id="cd23767">
    <property type="entry name" value="IQCD"/>
    <property type="match status" value="1"/>
</dbReference>
<dbReference type="PANTHER" id="PTHR22706">
    <property type="entry name" value="ASSEMBLY FACTOR FOR SPINDLE MICROTUBULES"/>
    <property type="match status" value="1"/>
</dbReference>
<evidence type="ECO:0000313" key="6">
    <source>
        <dbReference type="EMBL" id="RLN30155.1"/>
    </source>
</evidence>
<keyword evidence="7" id="KW-1185">Reference proteome</keyword>
<dbReference type="Pfam" id="PF00612">
    <property type="entry name" value="IQ"/>
    <property type="match status" value="3"/>
</dbReference>
<dbReference type="PROSITE" id="PS50096">
    <property type="entry name" value="IQ"/>
    <property type="match status" value="3"/>
</dbReference>
<keyword evidence="2" id="KW-0963">Cytoplasm</keyword>
<evidence type="ECO:0008006" key="8">
    <source>
        <dbReference type="Google" id="ProtNLM"/>
    </source>
</evidence>
<keyword evidence="3" id="KW-0677">Repeat</keyword>
<evidence type="ECO:0000256" key="4">
    <source>
        <dbReference type="ARBA" id="ARBA00022860"/>
    </source>
</evidence>
<dbReference type="OrthoDB" id="2148418at2759"/>
<comment type="subcellular location">
    <subcellularLocation>
        <location evidence="1">Cytoplasm</location>
    </subcellularLocation>
</comment>
<evidence type="ECO:0000256" key="2">
    <source>
        <dbReference type="ARBA" id="ARBA00022490"/>
    </source>
</evidence>
<feature type="region of interest" description="Disordered" evidence="5">
    <location>
        <begin position="114"/>
        <end position="149"/>
    </location>
</feature>
<accession>A0A3L6T2S3</accession>
<evidence type="ECO:0000256" key="1">
    <source>
        <dbReference type="ARBA" id="ARBA00004496"/>
    </source>
</evidence>
<gene>
    <name evidence="6" type="ORF">C2845_PM05G22230</name>
</gene>
<reference evidence="7" key="1">
    <citation type="journal article" date="2019" name="Nat. Commun.">
        <title>The genome of broomcorn millet.</title>
        <authorList>
            <person name="Zou C."/>
            <person name="Miki D."/>
            <person name="Li D."/>
            <person name="Tang Q."/>
            <person name="Xiao L."/>
            <person name="Rajput S."/>
            <person name="Deng P."/>
            <person name="Jia W."/>
            <person name="Huang R."/>
            <person name="Zhang M."/>
            <person name="Sun Y."/>
            <person name="Hu J."/>
            <person name="Fu X."/>
            <person name="Schnable P.S."/>
            <person name="Li F."/>
            <person name="Zhang H."/>
            <person name="Feng B."/>
            <person name="Zhu X."/>
            <person name="Liu R."/>
            <person name="Schnable J.C."/>
            <person name="Zhu J.-K."/>
            <person name="Zhang H."/>
        </authorList>
    </citation>
    <scope>NUCLEOTIDE SEQUENCE [LARGE SCALE GENOMIC DNA]</scope>
</reference>
<dbReference type="GO" id="GO:0051295">
    <property type="term" value="P:establishment of meiotic spindle localization"/>
    <property type="evidence" value="ECO:0007669"/>
    <property type="project" value="TreeGrafter"/>
</dbReference>
<feature type="compositionally biased region" description="Polar residues" evidence="5">
    <location>
        <begin position="597"/>
        <end position="606"/>
    </location>
</feature>
<dbReference type="PANTHER" id="PTHR22706:SF1">
    <property type="entry name" value="ASSEMBLY FACTOR FOR SPINDLE MICROTUBULES"/>
    <property type="match status" value="1"/>
</dbReference>
<dbReference type="EMBL" id="PQIB02000003">
    <property type="protein sequence ID" value="RLN30155.1"/>
    <property type="molecule type" value="Genomic_DNA"/>
</dbReference>
<evidence type="ECO:0000256" key="5">
    <source>
        <dbReference type="SAM" id="MobiDB-lite"/>
    </source>
</evidence>
<dbReference type="GO" id="GO:0005737">
    <property type="term" value="C:cytoplasm"/>
    <property type="evidence" value="ECO:0007669"/>
    <property type="project" value="UniProtKB-SubCell"/>
</dbReference>
<feature type="compositionally biased region" description="Low complexity" evidence="5">
    <location>
        <begin position="114"/>
        <end position="123"/>
    </location>
</feature>
<dbReference type="InterPro" id="IPR000048">
    <property type="entry name" value="IQ_motif_EF-hand-BS"/>
</dbReference>
<comment type="caution">
    <text evidence="6">The sequence shown here is derived from an EMBL/GenBank/DDBJ whole genome shotgun (WGS) entry which is preliminary data.</text>
</comment>
<dbReference type="Proteomes" id="UP000275267">
    <property type="component" value="Unassembled WGS sequence"/>
</dbReference>
<dbReference type="GO" id="GO:0005516">
    <property type="term" value="F:calmodulin binding"/>
    <property type="evidence" value="ECO:0007669"/>
    <property type="project" value="UniProtKB-KW"/>
</dbReference>
<dbReference type="GO" id="GO:0000278">
    <property type="term" value="P:mitotic cell cycle"/>
    <property type="evidence" value="ECO:0007669"/>
    <property type="project" value="TreeGrafter"/>
</dbReference>
<proteinExistence type="predicted"/>
<dbReference type="STRING" id="4540.A0A3L6T2S3"/>
<sequence length="1052" mass="118134">MSRREPAASPFRDLSNLRTPRPNPKHIPASKTPLQAPTPTPLRRRRPGDGAPTTTPLGRRLRALEVNQSRSARRAESGRERALRAFAASASSWLSLLLRDPAAYGCTPAATGAAAAAQPCAGGDRARGGRSPKRRRGGGDRGGEKRKEMTPAMIAALRDSLREVCSLDDVTERMGRYMSKGACEEVHVMIFQICKIEDESTLPLVTDLRLKEKATRIFMCYNPDWLRIGLHIVHGGDSLLKSGLEKRDKEVHFLKLILEKQMFSQIMTGKFCAHKKVVEGHNVQGYSEALGNIILKRIFLFVAALDRTKIESALPLEAGIDGLDGGSPLLFCHQGHVKSSRQIIQESLGEAMHGEGDLLMHLAKLGYKLNYQQLPLLASTSLAGELTRLGVPVMSMEQRIPENKSHMGLLYDWVQVICSKYGIAVESSSQFDRRALNCLVNYYLNIDVFPNKETQTGCQKELFTCHELDTLTDITSCPSSKMRKLLADVLQARSLIAKNKYCKRKEAILILQGAMKAWSATTLKRNCCPLTIAATTPWQAHGNYNRYFICIIERNRFVQMRKSAIITQQAVRVWIRGRKRLENNEPFERYEFPEGKTPSNTSSIAPSPQEHCTGDDKTIASATPWQHCDHVDTLKASAAAHILSFDGMDSLCSTAPQQLSNKQSNSITSATQPHESILHPSSPLGMFESSCRSTARSQLCEVETSNVISVCKLVSEDDMDYGTNISSQVFLEHQQLVSTWIDLPICKESVAAQRIQSAYRRFLNRNLRITAAIKIQSHWRCYSVRKCFAKQVQAIVGIQTSIRLSLYRQACQRNQLSAVLIQQVVRGWLARNRLLGSSSQQTYTRLCVLDQSQQRKCHQSLELKIVLHSVIRLQRWRRKFLFHQSVRTSVISIQSFVRGWLARKQLNRSFVKAYLVSKASKQEVGHIRPTLQKSSAKVDDSTATEYSKKCCETLVTAGAVDILLNKIHSLNRGIPDQEILKQVFLTLRNIARYPDLRQVFVNTPESAETIFQELLRNKAAAFFIASDILKKLCESKEGHETARALHHHIKML</sequence>
<dbReference type="InterPro" id="IPR051185">
    <property type="entry name" value="ASPM"/>
</dbReference>
<feature type="region of interest" description="Disordered" evidence="5">
    <location>
        <begin position="1"/>
        <end position="78"/>
    </location>
</feature>
<organism evidence="6 7">
    <name type="scientific">Panicum miliaceum</name>
    <name type="common">Proso millet</name>
    <name type="synonym">Broomcorn millet</name>
    <dbReference type="NCBI Taxonomy" id="4540"/>
    <lineage>
        <taxon>Eukaryota</taxon>
        <taxon>Viridiplantae</taxon>
        <taxon>Streptophyta</taxon>
        <taxon>Embryophyta</taxon>
        <taxon>Tracheophyta</taxon>
        <taxon>Spermatophyta</taxon>
        <taxon>Magnoliopsida</taxon>
        <taxon>Liliopsida</taxon>
        <taxon>Poales</taxon>
        <taxon>Poaceae</taxon>
        <taxon>PACMAD clade</taxon>
        <taxon>Panicoideae</taxon>
        <taxon>Panicodae</taxon>
        <taxon>Paniceae</taxon>
        <taxon>Panicinae</taxon>
        <taxon>Panicum</taxon>
        <taxon>Panicum sect. Panicum</taxon>
    </lineage>
</organism>
<dbReference type="SMART" id="SM00015">
    <property type="entry name" value="IQ"/>
    <property type="match status" value="5"/>
</dbReference>
<feature type="region of interest" description="Disordered" evidence="5">
    <location>
        <begin position="586"/>
        <end position="616"/>
    </location>
</feature>
<protein>
    <recommendedName>
        <fullName evidence="8">Abnormal spindle-like microcephaly-associated protein</fullName>
    </recommendedName>
</protein>
<name>A0A3L6T2S3_PANMI</name>
<dbReference type="Gene3D" id="1.20.5.190">
    <property type="match status" value="2"/>
</dbReference>
<dbReference type="GO" id="GO:0000922">
    <property type="term" value="C:spindle pole"/>
    <property type="evidence" value="ECO:0007669"/>
    <property type="project" value="TreeGrafter"/>
</dbReference>
<feature type="compositionally biased region" description="Basic and acidic residues" evidence="5">
    <location>
        <begin position="137"/>
        <end position="149"/>
    </location>
</feature>
<dbReference type="SUPFAM" id="SSF48371">
    <property type="entry name" value="ARM repeat"/>
    <property type="match status" value="1"/>
</dbReference>
<keyword evidence="4" id="KW-0112">Calmodulin-binding</keyword>
<dbReference type="InterPro" id="IPR016024">
    <property type="entry name" value="ARM-type_fold"/>
</dbReference>